<accession>A0A7V5P0P3</accession>
<gene>
    <name evidence="4" type="ORF">ENJ96_07615</name>
</gene>
<evidence type="ECO:0000259" key="3">
    <source>
        <dbReference type="Pfam" id="PF07687"/>
    </source>
</evidence>
<dbReference type="GO" id="GO:0046872">
    <property type="term" value="F:metal ion binding"/>
    <property type="evidence" value="ECO:0007669"/>
    <property type="project" value="UniProtKB-KW"/>
</dbReference>
<dbReference type="InterPro" id="IPR036264">
    <property type="entry name" value="Bact_exopeptidase_dim_dom"/>
</dbReference>
<dbReference type="Pfam" id="PF07687">
    <property type="entry name" value="M20_dimer"/>
    <property type="match status" value="1"/>
</dbReference>
<protein>
    <submittedName>
        <fullName evidence="4">M20/M25/M40 family metallo-hydrolase</fullName>
    </submittedName>
</protein>
<keyword evidence="1" id="KW-0479">Metal-binding</keyword>
<dbReference type="SUPFAM" id="SSF55031">
    <property type="entry name" value="Bacterial exopeptidase dimerisation domain"/>
    <property type="match status" value="1"/>
</dbReference>
<dbReference type="Gene3D" id="3.40.630.10">
    <property type="entry name" value="Zn peptidases"/>
    <property type="match status" value="1"/>
</dbReference>
<feature type="domain" description="Peptidase M20 dimerisation" evidence="3">
    <location>
        <begin position="160"/>
        <end position="262"/>
    </location>
</feature>
<name>A0A7V5P0P3_9BACT</name>
<sequence>MDLKNRFKELIFTLASIPSPSGEERAILEYITGRLSQGGFKFRKQEVPDRFYNIIVNEDPSHKLLITTHVDTVPPWLGIFPPRIRDDVLEGLGVCDAKAGVAIMLMLLEERKRQGKSIPATFAFVVDEEREGHGSAILARESLPPYAVVLEPTDLKIAIAEGGSVEFEIRVRGRAVHGSCIPHGENAIERAIELISKLKRLSFLYSEHPLVGPGGFNVERFSGGDGELRVPDLCIVEIDFRVLPGQDTEDVIREVKQILEETPNVHYVVKDVSEPFAIPTDSPVVQKICEAYRKALGEEPELAGMPSWTDAAHLYAAGVEPVVFGPGELAKCHTSEEIIELSDVVEAFSVLDTLLDMLAEES</sequence>
<evidence type="ECO:0000256" key="1">
    <source>
        <dbReference type="ARBA" id="ARBA00022723"/>
    </source>
</evidence>
<dbReference type="InterPro" id="IPR002933">
    <property type="entry name" value="Peptidase_M20"/>
</dbReference>
<dbReference type="InterPro" id="IPR050072">
    <property type="entry name" value="Peptidase_M20A"/>
</dbReference>
<dbReference type="GO" id="GO:0016787">
    <property type="term" value="F:hydrolase activity"/>
    <property type="evidence" value="ECO:0007669"/>
    <property type="project" value="UniProtKB-KW"/>
</dbReference>
<dbReference type="SUPFAM" id="SSF53187">
    <property type="entry name" value="Zn-dependent exopeptidases"/>
    <property type="match status" value="1"/>
</dbReference>
<keyword evidence="2" id="KW-0378">Hydrolase</keyword>
<evidence type="ECO:0000313" key="4">
    <source>
        <dbReference type="EMBL" id="HHI97707.1"/>
    </source>
</evidence>
<dbReference type="AlphaFoldDB" id="A0A7V5P0P3"/>
<dbReference type="Gene3D" id="3.30.70.360">
    <property type="match status" value="1"/>
</dbReference>
<dbReference type="EMBL" id="DROK01000226">
    <property type="protein sequence ID" value="HHI97707.1"/>
    <property type="molecule type" value="Genomic_DNA"/>
</dbReference>
<dbReference type="PANTHER" id="PTHR43808">
    <property type="entry name" value="ACETYLORNITHINE DEACETYLASE"/>
    <property type="match status" value="1"/>
</dbReference>
<evidence type="ECO:0000256" key="2">
    <source>
        <dbReference type="ARBA" id="ARBA00022801"/>
    </source>
</evidence>
<comment type="caution">
    <text evidence="4">The sequence shown here is derived from an EMBL/GenBank/DDBJ whole genome shotgun (WGS) entry which is preliminary data.</text>
</comment>
<dbReference type="PANTHER" id="PTHR43808:SF25">
    <property type="entry name" value="PEPTIDASE M20 DIMERISATION DOMAIN-CONTAINING PROTEIN"/>
    <property type="match status" value="1"/>
</dbReference>
<dbReference type="Pfam" id="PF01546">
    <property type="entry name" value="Peptidase_M20"/>
    <property type="match status" value="1"/>
</dbReference>
<proteinExistence type="predicted"/>
<organism evidence="4">
    <name type="scientific">Thermodesulfatator atlanticus</name>
    <dbReference type="NCBI Taxonomy" id="501497"/>
    <lineage>
        <taxon>Bacteria</taxon>
        <taxon>Pseudomonadati</taxon>
        <taxon>Thermodesulfobacteriota</taxon>
        <taxon>Thermodesulfobacteria</taxon>
        <taxon>Thermodesulfobacteriales</taxon>
        <taxon>Thermodesulfatatoraceae</taxon>
        <taxon>Thermodesulfatator</taxon>
    </lineage>
</organism>
<reference evidence="4" key="1">
    <citation type="journal article" date="2020" name="mSystems">
        <title>Genome- and Community-Level Interaction Insights into Carbon Utilization and Element Cycling Functions of Hydrothermarchaeota in Hydrothermal Sediment.</title>
        <authorList>
            <person name="Zhou Z."/>
            <person name="Liu Y."/>
            <person name="Xu W."/>
            <person name="Pan J."/>
            <person name="Luo Z.H."/>
            <person name="Li M."/>
        </authorList>
    </citation>
    <scope>NUCLEOTIDE SEQUENCE [LARGE SCALE GENOMIC DNA]</scope>
    <source>
        <strain evidence="4">HyVt-533</strain>
    </source>
</reference>
<dbReference type="Proteomes" id="UP000886101">
    <property type="component" value="Unassembled WGS sequence"/>
</dbReference>
<dbReference type="InterPro" id="IPR011650">
    <property type="entry name" value="Peptidase_M20_dimer"/>
</dbReference>